<sequence>MKVHGEQADPPATPAPAAVHLGGSTGPIGLLAKSSPSSSSLSDNKSEGLDLFLSTSLNVASKAALAAAAFSASLFSFASSACFIHTGRATAAFRSAINPETQSING</sequence>
<dbReference type="EMBL" id="GISG01150037">
    <property type="protein sequence ID" value="MBA4647318.1"/>
    <property type="molecule type" value="Transcribed_RNA"/>
</dbReference>
<proteinExistence type="predicted"/>
<keyword evidence="2" id="KW-1133">Transmembrane helix</keyword>
<name>A0A7C8ZMX9_OPUST</name>
<evidence type="ECO:0000313" key="3">
    <source>
        <dbReference type="EMBL" id="MBA4647318.1"/>
    </source>
</evidence>
<accession>A0A7C8ZMX9</accession>
<organism evidence="3">
    <name type="scientific">Opuntia streptacantha</name>
    <name type="common">Prickly pear cactus</name>
    <name type="synonym">Opuntia cardona</name>
    <dbReference type="NCBI Taxonomy" id="393608"/>
    <lineage>
        <taxon>Eukaryota</taxon>
        <taxon>Viridiplantae</taxon>
        <taxon>Streptophyta</taxon>
        <taxon>Embryophyta</taxon>
        <taxon>Tracheophyta</taxon>
        <taxon>Spermatophyta</taxon>
        <taxon>Magnoliopsida</taxon>
        <taxon>eudicotyledons</taxon>
        <taxon>Gunneridae</taxon>
        <taxon>Pentapetalae</taxon>
        <taxon>Caryophyllales</taxon>
        <taxon>Cactineae</taxon>
        <taxon>Cactaceae</taxon>
        <taxon>Opuntioideae</taxon>
        <taxon>Opuntia</taxon>
    </lineage>
</organism>
<feature type="region of interest" description="Disordered" evidence="1">
    <location>
        <begin position="1"/>
        <end position="21"/>
    </location>
</feature>
<protein>
    <submittedName>
        <fullName evidence="3">Uncharacterized protein</fullName>
    </submittedName>
</protein>
<keyword evidence="2" id="KW-0812">Transmembrane</keyword>
<evidence type="ECO:0000256" key="1">
    <source>
        <dbReference type="SAM" id="MobiDB-lite"/>
    </source>
</evidence>
<dbReference type="AlphaFoldDB" id="A0A7C8ZMX9"/>
<feature type="transmembrane region" description="Helical" evidence="2">
    <location>
        <begin position="63"/>
        <end position="84"/>
    </location>
</feature>
<keyword evidence="2" id="KW-0472">Membrane</keyword>
<evidence type="ECO:0000256" key="2">
    <source>
        <dbReference type="SAM" id="Phobius"/>
    </source>
</evidence>
<reference evidence="3" key="1">
    <citation type="journal article" date="2013" name="J. Plant Res.">
        <title>Effect of fungi and light on seed germination of three Opuntia species from semiarid lands of central Mexico.</title>
        <authorList>
            <person name="Delgado-Sanchez P."/>
            <person name="Jimenez-Bremont J.F."/>
            <person name="Guerrero-Gonzalez Mde L."/>
            <person name="Flores J."/>
        </authorList>
    </citation>
    <scope>NUCLEOTIDE SEQUENCE</scope>
    <source>
        <tissue evidence="3">Cladode</tissue>
    </source>
</reference>
<reference evidence="3" key="2">
    <citation type="submission" date="2020-07" db="EMBL/GenBank/DDBJ databases">
        <authorList>
            <person name="Vera ALvarez R."/>
            <person name="Arias-Moreno D.M."/>
            <person name="Jimenez-Jacinto V."/>
            <person name="Jimenez-Bremont J.F."/>
            <person name="Swaminathan K."/>
            <person name="Moose S.P."/>
            <person name="Guerrero-Gonzalez M.L."/>
            <person name="Marino-Ramirez L."/>
            <person name="Landsman D."/>
            <person name="Rodriguez-Kessler M."/>
            <person name="Delgado-Sanchez P."/>
        </authorList>
    </citation>
    <scope>NUCLEOTIDE SEQUENCE</scope>
    <source>
        <tissue evidence="3">Cladode</tissue>
    </source>
</reference>